<proteinExistence type="predicted"/>
<dbReference type="Proteomes" id="UP000298663">
    <property type="component" value="Chromosome X"/>
</dbReference>
<sequence length="135" mass="15262">MKCCDEIVGSDVNPLSLTSLIRKPNKVQLSASPLGLIVATCSKQIKKTDDRIRRKNERRARYGQHQGVKNRVWADDVSDKRHKDHVPRYVVISERLSSVLRLLRAEQVTSRKSARCSCGSVSQDAQANKRAFVVF</sequence>
<reference evidence="1 2" key="1">
    <citation type="journal article" date="2015" name="Genome Biol.">
        <title>Comparative genomics of Steinernema reveals deeply conserved gene regulatory networks.</title>
        <authorList>
            <person name="Dillman A.R."/>
            <person name="Macchietto M."/>
            <person name="Porter C.F."/>
            <person name="Rogers A."/>
            <person name="Williams B."/>
            <person name="Antoshechkin I."/>
            <person name="Lee M.M."/>
            <person name="Goodwin Z."/>
            <person name="Lu X."/>
            <person name="Lewis E.E."/>
            <person name="Goodrich-Blair H."/>
            <person name="Stock S.P."/>
            <person name="Adams B.J."/>
            <person name="Sternberg P.W."/>
            <person name="Mortazavi A."/>
        </authorList>
    </citation>
    <scope>NUCLEOTIDE SEQUENCE [LARGE SCALE GENOMIC DNA]</scope>
    <source>
        <strain evidence="1 2">ALL</strain>
    </source>
</reference>
<gene>
    <name evidence="1" type="ORF">L596_003712</name>
</gene>
<dbReference type="AlphaFoldDB" id="A0A4U8UV36"/>
<dbReference type="EMBL" id="CM016762">
    <property type="protein sequence ID" value="TMS36579.1"/>
    <property type="molecule type" value="Genomic_DNA"/>
</dbReference>
<evidence type="ECO:0000313" key="2">
    <source>
        <dbReference type="Proteomes" id="UP000298663"/>
    </source>
</evidence>
<evidence type="ECO:0000313" key="1">
    <source>
        <dbReference type="EMBL" id="TMS36579.1"/>
    </source>
</evidence>
<keyword evidence="2" id="KW-1185">Reference proteome</keyword>
<dbReference type="EMBL" id="AZBU02000001">
    <property type="protein sequence ID" value="TMS36579.1"/>
    <property type="molecule type" value="Genomic_DNA"/>
</dbReference>
<accession>A0A4U8UV36</accession>
<reference evidence="1 2" key="2">
    <citation type="journal article" date="2019" name="G3 (Bethesda)">
        <title>Hybrid Assembly of the Genome of the Entomopathogenic Nematode Steinernema carpocapsae Identifies the X-Chromosome.</title>
        <authorList>
            <person name="Serra L."/>
            <person name="Macchietto M."/>
            <person name="Macias-Munoz A."/>
            <person name="McGill C.J."/>
            <person name="Rodriguez I.M."/>
            <person name="Rodriguez B."/>
            <person name="Murad R."/>
            <person name="Mortazavi A."/>
        </authorList>
    </citation>
    <scope>NUCLEOTIDE SEQUENCE [LARGE SCALE GENOMIC DNA]</scope>
    <source>
        <strain evidence="1 2">ALL</strain>
    </source>
</reference>
<name>A0A4U8UV36_STECR</name>
<protein>
    <submittedName>
        <fullName evidence="1">Uncharacterized protein</fullName>
    </submittedName>
</protein>
<comment type="caution">
    <text evidence="1">The sequence shown here is derived from an EMBL/GenBank/DDBJ whole genome shotgun (WGS) entry which is preliminary data.</text>
</comment>
<organism evidence="1 2">
    <name type="scientific">Steinernema carpocapsae</name>
    <name type="common">Entomopathogenic nematode</name>
    <dbReference type="NCBI Taxonomy" id="34508"/>
    <lineage>
        <taxon>Eukaryota</taxon>
        <taxon>Metazoa</taxon>
        <taxon>Ecdysozoa</taxon>
        <taxon>Nematoda</taxon>
        <taxon>Chromadorea</taxon>
        <taxon>Rhabditida</taxon>
        <taxon>Tylenchina</taxon>
        <taxon>Panagrolaimomorpha</taxon>
        <taxon>Strongyloidoidea</taxon>
        <taxon>Steinernematidae</taxon>
        <taxon>Steinernema</taxon>
    </lineage>
</organism>